<keyword evidence="4 7" id="KW-0694">RNA-binding</keyword>
<dbReference type="Proteomes" id="UP000033106">
    <property type="component" value="Chromosome"/>
</dbReference>
<dbReference type="EMBL" id="CP033235">
    <property type="protein sequence ID" value="AZF68519.1"/>
    <property type="molecule type" value="Genomic_DNA"/>
</dbReference>
<dbReference type="KEGG" id="ssof:SULC_1798"/>
<dbReference type="PROSITE" id="PS00464">
    <property type="entry name" value="RIBOSOMAL_L22"/>
    <property type="match status" value="1"/>
</dbReference>
<sequence>MASWKYPQLDVDELKIAKAVIRDVPASIRDLYNVCKAIRGMYLNDAKDFLNRVLEEKEALPFWRYNKGASHKSNISAKWKIKAGRYPKKAIRQVLKVLENAEANATNKGLDVDKLIIRHIAAHKGITLQRYMPRAFGRATAKYRRTSNIEVILEEVE</sequence>
<evidence type="ECO:0000313" key="28">
    <source>
        <dbReference type="Proteomes" id="UP000273194"/>
    </source>
</evidence>
<dbReference type="InterPro" id="IPR057265">
    <property type="entry name" value="Ribosomal_uL22_arc-type"/>
</dbReference>
<dbReference type="EMBL" id="CP033236">
    <property type="protein sequence ID" value="AZF71139.1"/>
    <property type="molecule type" value="Genomic_DNA"/>
</dbReference>
<evidence type="ECO:0000256" key="4">
    <source>
        <dbReference type="ARBA" id="ARBA00022884"/>
    </source>
</evidence>
<evidence type="ECO:0000313" key="13">
    <source>
        <dbReference type="EMBL" id="AZF68519.1"/>
    </source>
</evidence>
<dbReference type="EMBL" id="LT549890">
    <property type="protein sequence ID" value="SAI84294.1"/>
    <property type="molecule type" value="Genomic_DNA"/>
</dbReference>
<dbReference type="RefSeq" id="WP_009991277.1">
    <property type="nucleotide sequence ID" value="NZ_CP011055.2"/>
</dbReference>
<evidence type="ECO:0000313" key="21">
    <source>
        <dbReference type="EMBL" id="SAI84294.1"/>
    </source>
</evidence>
<evidence type="ECO:0000313" key="26">
    <source>
        <dbReference type="Proteomes" id="UP000267993"/>
    </source>
</evidence>
<reference evidence="25" key="2">
    <citation type="submission" date="2016-04" db="EMBL/GenBank/DDBJ databases">
        <authorList>
            <person name="Shah S.A."/>
            <person name="Garrett R.A."/>
        </authorList>
    </citation>
    <scope>NUCLEOTIDE SEQUENCE [LARGE SCALE GENOMIC DNA]</scope>
    <source>
        <strain evidence="25">ATCC 35091 / DSM 1616 / JCM 8930 / NBRC 15331 / P1</strain>
    </source>
</reference>
<evidence type="ECO:0000313" key="23">
    <source>
        <dbReference type="Proteomes" id="UP000033085"/>
    </source>
</evidence>
<dbReference type="EMBL" id="CP033239">
    <property type="protein sequence ID" value="AZF78990.1"/>
    <property type="molecule type" value="Genomic_DNA"/>
</dbReference>
<protein>
    <recommendedName>
        <fullName evidence="7">Large ribosomal subunit protein uL22</fullName>
    </recommendedName>
</protein>
<evidence type="ECO:0000313" key="31">
    <source>
        <dbReference type="Proteomes" id="UP000278715"/>
    </source>
</evidence>
<evidence type="ECO:0000256" key="9">
    <source>
        <dbReference type="RuleBase" id="RU004007"/>
    </source>
</evidence>
<reference evidence="20 33" key="6">
    <citation type="journal article" date="2020" name="Nat. Commun.">
        <title>The structures of two archaeal type IV pili illuminate evolutionary relationships.</title>
        <authorList>
            <person name="Wang F."/>
            <person name="Baquero D.P."/>
            <person name="Su Z."/>
            <person name="Beltran L.C."/>
            <person name="Prangishvili D."/>
            <person name="Krupovic M."/>
            <person name="Egelman E.H."/>
        </authorList>
    </citation>
    <scope>NUCLEOTIDE SEQUENCE [LARGE SCALE GENOMIC DNA]</scope>
    <source>
        <strain evidence="20 33">POZ149</strain>
    </source>
</reference>
<evidence type="ECO:0000256" key="1">
    <source>
        <dbReference type="ARBA" id="ARBA00009451"/>
    </source>
</evidence>
<evidence type="ECO:0000313" key="20">
    <source>
        <dbReference type="EMBL" id="QPG50985.1"/>
    </source>
</evidence>
<evidence type="ECO:0000256" key="8">
    <source>
        <dbReference type="RuleBase" id="RU004005"/>
    </source>
</evidence>
<dbReference type="Proteomes" id="UP000269431">
    <property type="component" value="Chromosome"/>
</dbReference>
<evidence type="ECO:0000313" key="19">
    <source>
        <dbReference type="EMBL" id="AZF84172.1"/>
    </source>
</evidence>
<keyword evidence="5 7" id="KW-0689">Ribosomal protein</keyword>
<comment type="function">
    <text evidence="7 9">This protein binds specifically to 23S rRNA. It makes multiple contacts with different domains of the 23S rRNA in the assembled 50S subunit and ribosome.</text>
</comment>
<dbReference type="Proteomes" id="UP000273194">
    <property type="component" value="Chromosome"/>
</dbReference>
<proteinExistence type="inferred from homology"/>
<dbReference type="Pfam" id="PF00237">
    <property type="entry name" value="Ribosomal_L22"/>
    <property type="match status" value="1"/>
</dbReference>
<gene>
    <name evidence="7" type="primary">rpl22</name>
    <name evidence="20" type="ORF">HFC64_15180</name>
    <name evidence="21" type="ORF">SSOP1_0740</name>
    <name evidence="12" type="ORF">SULA_1799</name>
    <name evidence="10" type="ORF">SULB_1800</name>
    <name evidence="11" type="ORF">SULC_1798</name>
    <name evidence="13" type="ORF">SULG_09030</name>
    <name evidence="14" type="ORF">SULH_09030</name>
    <name evidence="15" type="ORF">SULI_09030</name>
    <name evidence="16" type="ORF">SULM_09020</name>
    <name evidence="17" type="ORF">SULN_09020</name>
    <name evidence="18" type="ORF">SULO_09030</name>
    <name evidence="19" type="ORF">SULZ_08955</name>
</gene>
<dbReference type="PANTHER" id="PTHR11593">
    <property type="entry name" value="60S RIBOSOMAL PROTEIN L17"/>
    <property type="match status" value="1"/>
</dbReference>
<evidence type="ECO:0000313" key="32">
    <source>
        <dbReference type="Proteomes" id="UP000282269"/>
    </source>
</evidence>
<evidence type="ECO:0000313" key="22">
    <source>
        <dbReference type="Proteomes" id="UP000033057"/>
    </source>
</evidence>
<dbReference type="EMBL" id="CP033238">
    <property type="protein sequence ID" value="AZF76382.1"/>
    <property type="molecule type" value="Genomic_DNA"/>
</dbReference>
<dbReference type="GO" id="GO:0019843">
    <property type="term" value="F:rRNA binding"/>
    <property type="evidence" value="ECO:0007669"/>
    <property type="project" value="UniProtKB-UniRule"/>
</dbReference>
<evidence type="ECO:0000256" key="3">
    <source>
        <dbReference type="ARBA" id="ARBA00022730"/>
    </source>
</evidence>
<dbReference type="EMBL" id="CP011055">
    <property type="protein sequence ID" value="AKA74041.1"/>
    <property type="molecule type" value="Genomic_DNA"/>
</dbReference>
<dbReference type="Proteomes" id="UP000033057">
    <property type="component" value="Chromosome"/>
</dbReference>
<dbReference type="SUPFAM" id="SSF54843">
    <property type="entry name" value="Ribosomal protein L22"/>
    <property type="match status" value="1"/>
</dbReference>
<dbReference type="KEGG" id="ssol:SULB_1800"/>
<evidence type="ECO:0000313" key="27">
    <source>
        <dbReference type="Proteomes" id="UP000269431"/>
    </source>
</evidence>
<dbReference type="KEGG" id="ssoa:SULA_1799"/>
<dbReference type="HAMAP" id="MF_01331_A">
    <property type="entry name" value="Ribosomal_uL22_A"/>
    <property type="match status" value="1"/>
</dbReference>
<dbReference type="InterPro" id="IPR036394">
    <property type="entry name" value="Ribosomal_uL22_sf"/>
</dbReference>
<dbReference type="EMBL" id="CP011056">
    <property type="protein sequence ID" value="AKA76738.1"/>
    <property type="molecule type" value="Genomic_DNA"/>
</dbReference>
<evidence type="ECO:0000256" key="2">
    <source>
        <dbReference type="ARBA" id="ARBA00011838"/>
    </source>
</evidence>
<dbReference type="Proteomes" id="UP000033085">
    <property type="component" value="Chromosome"/>
</dbReference>
<evidence type="ECO:0000313" key="16">
    <source>
        <dbReference type="EMBL" id="AZF76382.1"/>
    </source>
</evidence>
<dbReference type="EMBL" id="CP033237">
    <property type="protein sequence ID" value="AZF73759.1"/>
    <property type="molecule type" value="Genomic_DNA"/>
</dbReference>
<reference evidence="10" key="5">
    <citation type="submission" date="2018-10" db="EMBL/GenBank/DDBJ databases">
        <authorList>
            <person name="McCarthy S."/>
            <person name="Gradnigo J."/>
            <person name="Johnson T."/>
            <person name="Payne S."/>
            <person name="Lipzen A."/>
            <person name="Schackwitz W."/>
            <person name="Martin J."/>
            <person name="Moriyama E."/>
            <person name="Blum P."/>
        </authorList>
    </citation>
    <scope>NUCLEOTIDE SEQUENCE</scope>
    <source>
        <strain evidence="10">SARC-B</strain>
        <strain evidence="11">SARC-C</strain>
        <strain evidence="12">SULA</strain>
    </source>
</reference>
<evidence type="ECO:0000313" key="10">
    <source>
        <dbReference type="EMBL" id="AKA74041.1"/>
    </source>
</evidence>
<dbReference type="PANTHER" id="PTHR11593:SF10">
    <property type="entry name" value="60S RIBOSOMAL PROTEIN L17"/>
    <property type="match status" value="1"/>
</dbReference>
<comment type="similarity">
    <text evidence="1 7 8">Belongs to the universal ribosomal protein uL22 family.</text>
</comment>
<evidence type="ECO:0000313" key="18">
    <source>
        <dbReference type="EMBL" id="AZF81595.1"/>
    </source>
</evidence>
<dbReference type="PATRIC" id="fig|2287.6.peg.1859"/>
<reference evidence="22 23" key="1">
    <citation type="journal article" date="2015" name="Genome Announc.">
        <title>Complete Genome Sequence of Sulfolobus solfataricus Strain 98/2 and Evolved Derivatives.</title>
        <authorList>
            <person name="McCarthy S."/>
            <person name="Gradnigo J."/>
            <person name="Johnson T."/>
            <person name="Payne S."/>
            <person name="Lipzen A."/>
            <person name="Martin J."/>
            <person name="Schackwitz W."/>
            <person name="Moriyama E."/>
            <person name="Blum P."/>
        </authorList>
    </citation>
    <scope>NUCLEOTIDE SEQUENCE [LARGE SCALE GENOMIC DNA]</scope>
    <source>
        <strain evidence="22">98/2 SULC</strain>
        <strain evidence="10">SARC-B</strain>
        <strain evidence="11">SARC-C</strain>
        <strain evidence="12 24">SULA</strain>
        <strain evidence="23">SULB</strain>
    </source>
</reference>
<dbReference type="OrthoDB" id="314984at2157"/>
<dbReference type="GeneID" id="44129712"/>
<dbReference type="Proteomes" id="UP000275843">
    <property type="component" value="Chromosome"/>
</dbReference>
<evidence type="ECO:0000313" key="29">
    <source>
        <dbReference type="Proteomes" id="UP000273443"/>
    </source>
</evidence>
<dbReference type="InterPro" id="IPR018260">
    <property type="entry name" value="Ribosomal_uL22_CS"/>
</dbReference>
<dbReference type="InterPro" id="IPR001063">
    <property type="entry name" value="Ribosomal_uL22"/>
</dbReference>
<reference evidence="26 27" key="4">
    <citation type="journal article" date="2018" name="Proc. Natl. Acad. Sci. U.S.A.">
        <title>Nonmutational mechanism of inheritance in the Archaeon Sulfolobus solfataricus.</title>
        <authorList>
            <person name="Payne S."/>
            <person name="McCarthy S."/>
            <person name="Johnson T."/>
            <person name="North E."/>
            <person name="Blum P."/>
        </authorList>
    </citation>
    <scope>NUCLEOTIDE SEQUENCE [LARGE SCALE GENOMIC DNA]</scope>
    <source>
        <strain evidence="14 26">SARC-H</strain>
        <strain evidence="15 30">SARC-I</strain>
        <strain evidence="17 31">SARC-N</strain>
        <strain evidence="18 32">SARC-O</strain>
        <strain evidence="19 27">SUL120</strain>
        <strain evidence="13 28">SULG</strain>
        <strain evidence="16 29">SULM</strain>
    </source>
</reference>
<evidence type="ECO:0000256" key="6">
    <source>
        <dbReference type="ARBA" id="ARBA00023274"/>
    </source>
</evidence>
<dbReference type="EMBL" id="CP011057">
    <property type="protein sequence ID" value="AKA79432.1"/>
    <property type="molecule type" value="Genomic_DNA"/>
</dbReference>
<evidence type="ECO:0000313" key="12">
    <source>
        <dbReference type="EMBL" id="AKA79432.1"/>
    </source>
</evidence>
<evidence type="ECO:0000313" key="14">
    <source>
        <dbReference type="EMBL" id="AZF71139.1"/>
    </source>
</evidence>
<dbReference type="Proteomes" id="UP000076770">
    <property type="component" value="Chromosome i"/>
</dbReference>
<keyword evidence="6 7" id="KW-0687">Ribonucleoprotein</keyword>
<evidence type="ECO:0000313" key="11">
    <source>
        <dbReference type="EMBL" id="AKA76738.1"/>
    </source>
</evidence>
<comment type="function">
    <text evidence="7">The globular domain of the protein is located near the polypeptide exit tunnel on the outside of the subunit, while an extended beta-hairpin is found that lines the wall of the exit tunnel in the center of the 70S ribosome.</text>
</comment>
<dbReference type="GO" id="GO:0003735">
    <property type="term" value="F:structural constituent of ribosome"/>
    <property type="evidence" value="ECO:0007669"/>
    <property type="project" value="UniProtKB-UniRule"/>
</dbReference>
<dbReference type="Proteomes" id="UP000282269">
    <property type="component" value="Chromosome"/>
</dbReference>
<dbReference type="InterPro" id="IPR005721">
    <property type="entry name" value="Ribosomal_uL22_euk/arc"/>
</dbReference>
<organism evidence="10 23">
    <name type="scientific">Saccharolobus solfataricus</name>
    <name type="common">Sulfolobus solfataricus</name>
    <dbReference type="NCBI Taxonomy" id="2287"/>
    <lineage>
        <taxon>Archaea</taxon>
        <taxon>Thermoproteota</taxon>
        <taxon>Thermoprotei</taxon>
        <taxon>Sulfolobales</taxon>
        <taxon>Sulfolobaceae</taxon>
        <taxon>Saccharolobus</taxon>
    </lineage>
</organism>
<evidence type="ECO:0000313" key="25">
    <source>
        <dbReference type="Proteomes" id="UP000076770"/>
    </source>
</evidence>
<dbReference type="EMBL" id="CP033241">
    <property type="protein sequence ID" value="AZF84172.1"/>
    <property type="molecule type" value="Genomic_DNA"/>
</dbReference>
<dbReference type="Proteomes" id="UP000273443">
    <property type="component" value="Chromosome"/>
</dbReference>
<dbReference type="EMBL" id="CP050869">
    <property type="protein sequence ID" value="QPG50985.1"/>
    <property type="molecule type" value="Genomic_DNA"/>
</dbReference>
<evidence type="ECO:0000313" key="33">
    <source>
        <dbReference type="Proteomes" id="UP000594632"/>
    </source>
</evidence>
<dbReference type="AlphaFoldDB" id="A0A0E3GTL7"/>
<keyword evidence="3 7" id="KW-0699">rRNA-binding</keyword>
<dbReference type="NCBIfam" id="TIGR01038">
    <property type="entry name" value="uL22_arch_euk"/>
    <property type="match status" value="1"/>
</dbReference>
<dbReference type="Proteomes" id="UP000594632">
    <property type="component" value="Chromosome"/>
</dbReference>
<name>A0A0E3GTL7_SACSO</name>
<dbReference type="CDD" id="cd00336">
    <property type="entry name" value="Ribosomal_L22"/>
    <property type="match status" value="1"/>
</dbReference>
<evidence type="ECO:0000256" key="7">
    <source>
        <dbReference type="HAMAP-Rule" id="MF_01331"/>
    </source>
</evidence>
<dbReference type="Gene3D" id="3.90.470.10">
    <property type="entry name" value="Ribosomal protein L22/L17"/>
    <property type="match status" value="1"/>
</dbReference>
<dbReference type="Proteomes" id="UP000267993">
    <property type="component" value="Chromosome"/>
</dbReference>
<comment type="subunit">
    <text evidence="2 7 9">Part of the 50S ribosomal subunit.</text>
</comment>
<evidence type="ECO:0000313" key="17">
    <source>
        <dbReference type="EMBL" id="AZF78990.1"/>
    </source>
</evidence>
<dbReference type="FunFam" id="3.90.470.10:FF:000015">
    <property type="entry name" value="50S ribosomal protein L22"/>
    <property type="match status" value="1"/>
</dbReference>
<evidence type="ECO:0000256" key="5">
    <source>
        <dbReference type="ARBA" id="ARBA00022980"/>
    </source>
</evidence>
<accession>A0A0E3GTL7</accession>
<dbReference type="NCBIfam" id="NF003260">
    <property type="entry name" value="PRK04223.1"/>
    <property type="match status" value="1"/>
</dbReference>
<dbReference type="GO" id="GO:0022625">
    <property type="term" value="C:cytosolic large ribosomal subunit"/>
    <property type="evidence" value="ECO:0007669"/>
    <property type="project" value="UniProtKB-UniRule"/>
</dbReference>
<dbReference type="Proteomes" id="UP000278715">
    <property type="component" value="Chromosome"/>
</dbReference>
<evidence type="ECO:0000313" key="15">
    <source>
        <dbReference type="EMBL" id="AZF73759.1"/>
    </source>
</evidence>
<evidence type="ECO:0000313" key="24">
    <source>
        <dbReference type="Proteomes" id="UP000033106"/>
    </source>
</evidence>
<dbReference type="GO" id="GO:0002181">
    <property type="term" value="P:cytoplasmic translation"/>
    <property type="evidence" value="ECO:0007669"/>
    <property type="project" value="TreeGrafter"/>
</dbReference>
<dbReference type="EMBL" id="CP033240">
    <property type="protein sequence ID" value="AZF81595.1"/>
    <property type="molecule type" value="Genomic_DNA"/>
</dbReference>
<evidence type="ECO:0000313" key="30">
    <source>
        <dbReference type="Proteomes" id="UP000275843"/>
    </source>
</evidence>
<reference evidence="21" key="3">
    <citation type="submission" date="2016-04" db="EMBL/GenBank/DDBJ databases">
        <authorList>
            <person name="Evans L.H."/>
            <person name="Alamgir A."/>
            <person name="Owens N."/>
            <person name="Weber N.D."/>
            <person name="Virtaneva K."/>
            <person name="Barbian K."/>
            <person name="Babar A."/>
            <person name="Rosenke K."/>
        </authorList>
    </citation>
    <scope>NUCLEOTIDE SEQUENCE</scope>
    <source>
        <strain evidence="21">P1</strain>
    </source>
</reference>